<evidence type="ECO:0000313" key="2">
    <source>
        <dbReference type="Proteomes" id="UP000276133"/>
    </source>
</evidence>
<protein>
    <submittedName>
        <fullName evidence="1">Uncharacterized protein</fullName>
    </submittedName>
</protein>
<comment type="caution">
    <text evidence="1">The sequence shown here is derived from an EMBL/GenBank/DDBJ whole genome shotgun (WGS) entry which is preliminary data.</text>
</comment>
<reference evidence="1 2" key="1">
    <citation type="journal article" date="2018" name="Sci. Rep.">
        <title>Genomic signatures of local adaptation to the degree of environmental predictability in rotifers.</title>
        <authorList>
            <person name="Franch-Gras L."/>
            <person name="Hahn C."/>
            <person name="Garcia-Roger E.M."/>
            <person name="Carmona M.J."/>
            <person name="Serra M."/>
            <person name="Gomez A."/>
        </authorList>
    </citation>
    <scope>NUCLEOTIDE SEQUENCE [LARGE SCALE GENOMIC DNA]</scope>
    <source>
        <strain evidence="1">HYR1</strain>
    </source>
</reference>
<proteinExistence type="predicted"/>
<sequence>MAFFGFWFNSSAWYDNFNRLNSSFRNVTSILESIVLTKKKYFVQKLMLIEYDDDSFKSLNGGSQLL</sequence>
<organism evidence="1 2">
    <name type="scientific">Brachionus plicatilis</name>
    <name type="common">Marine rotifer</name>
    <name type="synonym">Brachionus muelleri</name>
    <dbReference type="NCBI Taxonomy" id="10195"/>
    <lineage>
        <taxon>Eukaryota</taxon>
        <taxon>Metazoa</taxon>
        <taxon>Spiralia</taxon>
        <taxon>Gnathifera</taxon>
        <taxon>Rotifera</taxon>
        <taxon>Eurotatoria</taxon>
        <taxon>Monogononta</taxon>
        <taxon>Pseudotrocha</taxon>
        <taxon>Ploima</taxon>
        <taxon>Brachionidae</taxon>
        <taxon>Brachionus</taxon>
    </lineage>
</organism>
<accession>A0A3M7QUF4</accession>
<evidence type="ECO:0000313" key="1">
    <source>
        <dbReference type="EMBL" id="RNA14734.1"/>
    </source>
</evidence>
<keyword evidence="2" id="KW-1185">Reference proteome</keyword>
<name>A0A3M7QUF4_BRAPC</name>
<dbReference type="EMBL" id="REGN01005118">
    <property type="protein sequence ID" value="RNA14734.1"/>
    <property type="molecule type" value="Genomic_DNA"/>
</dbReference>
<dbReference type="AlphaFoldDB" id="A0A3M7QUF4"/>
<dbReference type="Proteomes" id="UP000276133">
    <property type="component" value="Unassembled WGS sequence"/>
</dbReference>
<gene>
    <name evidence="1" type="ORF">BpHYR1_026525</name>
</gene>